<dbReference type="Proteomes" id="UP000335636">
    <property type="component" value="Unassembled WGS sequence"/>
</dbReference>
<sequence>MSTCAGGPGGDTRTTGTAHRARLQVTRPGLLHPRGTPPASRGTRGYGGFPPSSPQEGAPDRPEAGVQPGPVGTFVTPQSPPLMGPSSLSGHPGGQISVWQESPATCQCPGTGVNLVAKPRGPPASSDRLCQEPPERVSRTGKLI</sequence>
<feature type="compositionally biased region" description="Gly residues" evidence="1">
    <location>
        <begin position="1"/>
        <end position="10"/>
    </location>
</feature>
<evidence type="ECO:0000313" key="2">
    <source>
        <dbReference type="EMBL" id="VTJ51204.1"/>
    </source>
</evidence>
<comment type="caution">
    <text evidence="2">The sequence shown here is derived from an EMBL/GenBank/DDBJ whole genome shotgun (WGS) entry which is preliminary data.</text>
</comment>
<reference evidence="2" key="1">
    <citation type="submission" date="2019-04" db="EMBL/GenBank/DDBJ databases">
        <authorList>
            <person name="Alioto T."/>
            <person name="Alioto T."/>
        </authorList>
    </citation>
    <scope>NUCLEOTIDE SEQUENCE [LARGE SCALE GENOMIC DNA]</scope>
</reference>
<protein>
    <submittedName>
        <fullName evidence="2">Uncharacterized protein</fullName>
    </submittedName>
</protein>
<accession>A0A5E4A2C2</accession>
<feature type="region of interest" description="Disordered" evidence="1">
    <location>
        <begin position="117"/>
        <end position="144"/>
    </location>
</feature>
<feature type="compositionally biased region" description="Basic and acidic residues" evidence="1">
    <location>
        <begin position="129"/>
        <end position="138"/>
    </location>
</feature>
<evidence type="ECO:0000256" key="1">
    <source>
        <dbReference type="SAM" id="MobiDB-lite"/>
    </source>
</evidence>
<dbReference type="EMBL" id="CABDUW010000002">
    <property type="protein sequence ID" value="VTJ51204.1"/>
    <property type="molecule type" value="Genomic_DNA"/>
</dbReference>
<evidence type="ECO:0000313" key="3">
    <source>
        <dbReference type="Proteomes" id="UP000335636"/>
    </source>
</evidence>
<name>A0A5E4A2C2_MARMO</name>
<dbReference type="AlphaFoldDB" id="A0A5E4A2C2"/>
<feature type="region of interest" description="Disordered" evidence="1">
    <location>
        <begin position="1"/>
        <end position="98"/>
    </location>
</feature>
<organism evidence="2 3">
    <name type="scientific">Marmota monax</name>
    <name type="common">Woodchuck</name>
    <dbReference type="NCBI Taxonomy" id="9995"/>
    <lineage>
        <taxon>Eukaryota</taxon>
        <taxon>Metazoa</taxon>
        <taxon>Chordata</taxon>
        <taxon>Craniata</taxon>
        <taxon>Vertebrata</taxon>
        <taxon>Euteleostomi</taxon>
        <taxon>Mammalia</taxon>
        <taxon>Eutheria</taxon>
        <taxon>Euarchontoglires</taxon>
        <taxon>Glires</taxon>
        <taxon>Rodentia</taxon>
        <taxon>Sciuromorpha</taxon>
        <taxon>Sciuridae</taxon>
        <taxon>Xerinae</taxon>
        <taxon>Marmotini</taxon>
        <taxon>Marmota</taxon>
    </lineage>
</organism>
<keyword evidence="3" id="KW-1185">Reference proteome</keyword>
<proteinExistence type="predicted"/>
<gene>
    <name evidence="2" type="ORF">MONAX_5E027435</name>
</gene>